<evidence type="ECO:0000313" key="4">
    <source>
        <dbReference type="Proteomes" id="UP000033607"/>
    </source>
</evidence>
<proteinExistence type="predicted"/>
<dbReference type="SUPFAM" id="SSF52980">
    <property type="entry name" value="Restriction endonuclease-like"/>
    <property type="match status" value="1"/>
</dbReference>
<protein>
    <recommendedName>
        <fullName evidence="2">Putative restriction endonuclease domain-containing protein</fullName>
    </recommendedName>
</protein>
<dbReference type="Proteomes" id="UP000033607">
    <property type="component" value="Unassembled WGS sequence"/>
</dbReference>
<comment type="caution">
    <text evidence="3">The sequence shown here is derived from an EMBL/GenBank/DDBJ whole genome shotgun (WGS) entry which is preliminary data.</text>
</comment>
<dbReference type="OrthoDB" id="449656at2"/>
<dbReference type="EMBL" id="LATL02000051">
    <property type="protein sequence ID" value="KKD38606.1"/>
    <property type="molecule type" value="Genomic_DNA"/>
</dbReference>
<dbReference type="InterPro" id="IPR011335">
    <property type="entry name" value="Restrct_endonuc-II-like"/>
</dbReference>
<name>A0A0F5YIA3_9CYAN</name>
<dbReference type="PANTHER" id="PTHR35400:SF3">
    <property type="entry name" value="SLL1072 PROTEIN"/>
    <property type="match status" value="1"/>
</dbReference>
<evidence type="ECO:0000256" key="1">
    <source>
        <dbReference type="SAM" id="MobiDB-lite"/>
    </source>
</evidence>
<feature type="domain" description="Putative restriction endonuclease" evidence="2">
    <location>
        <begin position="24"/>
        <end position="195"/>
    </location>
</feature>
<dbReference type="CDD" id="cd06260">
    <property type="entry name" value="DUF820-like"/>
    <property type="match status" value="1"/>
</dbReference>
<dbReference type="InterPro" id="IPR008538">
    <property type="entry name" value="Uma2"/>
</dbReference>
<dbReference type="PATRIC" id="fig|1637645.4.peg.884"/>
<feature type="region of interest" description="Disordered" evidence="1">
    <location>
        <begin position="1"/>
        <end position="23"/>
    </location>
</feature>
<evidence type="ECO:0000259" key="2">
    <source>
        <dbReference type="Pfam" id="PF05685"/>
    </source>
</evidence>
<organism evidence="3 4">
    <name type="scientific">Limnoraphis robusta CS-951</name>
    <dbReference type="NCBI Taxonomy" id="1637645"/>
    <lineage>
        <taxon>Bacteria</taxon>
        <taxon>Bacillati</taxon>
        <taxon>Cyanobacteriota</taxon>
        <taxon>Cyanophyceae</taxon>
        <taxon>Oscillatoriophycideae</taxon>
        <taxon>Oscillatoriales</taxon>
        <taxon>Sirenicapillariaceae</taxon>
        <taxon>Limnoraphis</taxon>
    </lineage>
</organism>
<reference evidence="3 4" key="1">
    <citation type="submission" date="2015-06" db="EMBL/GenBank/DDBJ databases">
        <title>Draft genome assembly of filamentous brackish cyanobacterium Limnoraphis robusta strain CS-951.</title>
        <authorList>
            <person name="Willis A."/>
            <person name="Parks M."/>
            <person name="Burford M.A."/>
        </authorList>
    </citation>
    <scope>NUCLEOTIDE SEQUENCE [LARGE SCALE GENOMIC DNA]</scope>
    <source>
        <strain evidence="3 4">CS-951</strain>
    </source>
</reference>
<dbReference type="PANTHER" id="PTHR35400">
    <property type="entry name" value="SLR1083 PROTEIN"/>
    <property type="match status" value="1"/>
</dbReference>
<sequence length="230" mass="26154">MVANYSPTDKKVPPLENGDRLSRPEFERRYTATPDQRKMELIEGVVYVASPLRFKQHAEPHSDLIGLLWTYRRGTPGIRLGIEPTIRLDLDNAPQPDGVLFFDKSIGGNCRITEDDYLEGAPEFVAEIAASSVAYDLHDKKRAYRRNGVQEYMIWKIYENELDWFALRDGEYVQLLPDEMGIIRSQILAGFWLAVPALLAGNMVEVLAVLQQGLNSSEQADFVKQLSEKH</sequence>
<evidence type="ECO:0000313" key="3">
    <source>
        <dbReference type="EMBL" id="KKD38606.1"/>
    </source>
</evidence>
<dbReference type="InterPro" id="IPR012296">
    <property type="entry name" value="Nuclease_put_TT1808"/>
</dbReference>
<dbReference type="Gene3D" id="3.90.1570.10">
    <property type="entry name" value="tt1808, chain A"/>
    <property type="match status" value="1"/>
</dbReference>
<feature type="compositionally biased region" description="Basic and acidic residues" evidence="1">
    <location>
        <begin position="8"/>
        <end position="23"/>
    </location>
</feature>
<dbReference type="Pfam" id="PF05685">
    <property type="entry name" value="Uma2"/>
    <property type="match status" value="1"/>
</dbReference>
<accession>A0A0F5YIA3</accession>
<dbReference type="RefSeq" id="WP_046277993.1">
    <property type="nucleotide sequence ID" value="NZ_LATL02000051.1"/>
</dbReference>
<gene>
    <name evidence="3" type="ORF">WN50_07955</name>
</gene>
<dbReference type="AlphaFoldDB" id="A0A0F5YIA3"/>